<keyword evidence="2" id="KW-0813">Transport</keyword>
<dbReference type="GO" id="GO:0005886">
    <property type="term" value="C:plasma membrane"/>
    <property type="evidence" value="ECO:0007669"/>
    <property type="project" value="UniProtKB-SubCell"/>
</dbReference>
<evidence type="ECO:0000313" key="10">
    <source>
        <dbReference type="Proteomes" id="UP000199207"/>
    </source>
</evidence>
<evidence type="ECO:0000256" key="4">
    <source>
        <dbReference type="ARBA" id="ARBA00022692"/>
    </source>
</evidence>
<dbReference type="PANTHER" id="PTHR23513:SF11">
    <property type="entry name" value="STAPHYLOFERRIN A TRANSPORTER"/>
    <property type="match status" value="1"/>
</dbReference>
<proteinExistence type="predicted"/>
<evidence type="ECO:0000256" key="3">
    <source>
        <dbReference type="ARBA" id="ARBA00022475"/>
    </source>
</evidence>
<dbReference type="InterPro" id="IPR010290">
    <property type="entry name" value="TM_effector"/>
</dbReference>
<name>A0A1I1JPK3_9ACTN</name>
<dbReference type="Proteomes" id="UP000199207">
    <property type="component" value="Unassembled WGS sequence"/>
</dbReference>
<feature type="transmembrane region" description="Helical" evidence="8">
    <location>
        <begin position="73"/>
        <end position="106"/>
    </location>
</feature>
<feature type="transmembrane region" description="Helical" evidence="8">
    <location>
        <begin position="325"/>
        <end position="358"/>
    </location>
</feature>
<feature type="compositionally biased region" description="Pro residues" evidence="7">
    <location>
        <begin position="210"/>
        <end position="221"/>
    </location>
</feature>
<dbReference type="Gene3D" id="1.20.1250.20">
    <property type="entry name" value="MFS general substrate transporter like domains"/>
    <property type="match status" value="1"/>
</dbReference>
<keyword evidence="6 8" id="KW-0472">Membrane</keyword>
<gene>
    <name evidence="9" type="ORF">SAMN05421773_103418</name>
</gene>
<dbReference type="SUPFAM" id="SSF103473">
    <property type="entry name" value="MFS general substrate transporter"/>
    <property type="match status" value="1"/>
</dbReference>
<keyword evidence="3" id="KW-1003">Cell membrane</keyword>
<evidence type="ECO:0000256" key="8">
    <source>
        <dbReference type="SAM" id="Phobius"/>
    </source>
</evidence>
<organism evidence="9 10">
    <name type="scientific">Streptomyces aidingensis</name>
    <dbReference type="NCBI Taxonomy" id="910347"/>
    <lineage>
        <taxon>Bacteria</taxon>
        <taxon>Bacillati</taxon>
        <taxon>Actinomycetota</taxon>
        <taxon>Actinomycetes</taxon>
        <taxon>Kitasatosporales</taxon>
        <taxon>Streptomycetaceae</taxon>
        <taxon>Streptomyces</taxon>
    </lineage>
</organism>
<dbReference type="PANTHER" id="PTHR23513">
    <property type="entry name" value="INTEGRAL MEMBRANE EFFLUX PROTEIN-RELATED"/>
    <property type="match status" value="1"/>
</dbReference>
<evidence type="ECO:0000256" key="1">
    <source>
        <dbReference type="ARBA" id="ARBA00004651"/>
    </source>
</evidence>
<evidence type="ECO:0000256" key="5">
    <source>
        <dbReference type="ARBA" id="ARBA00022989"/>
    </source>
</evidence>
<keyword evidence="4 8" id="KW-0812">Transmembrane</keyword>
<keyword evidence="5 8" id="KW-1133">Transmembrane helix</keyword>
<comment type="subcellular location">
    <subcellularLocation>
        <location evidence="1">Cell membrane</location>
        <topology evidence="1">Multi-pass membrane protein</topology>
    </subcellularLocation>
</comment>
<dbReference type="CDD" id="cd06173">
    <property type="entry name" value="MFS_MefA_like"/>
    <property type="match status" value="1"/>
</dbReference>
<dbReference type="EMBL" id="FOLM01000003">
    <property type="protein sequence ID" value="SFC47823.1"/>
    <property type="molecule type" value="Genomic_DNA"/>
</dbReference>
<evidence type="ECO:0000256" key="6">
    <source>
        <dbReference type="ARBA" id="ARBA00023136"/>
    </source>
</evidence>
<dbReference type="InterPro" id="IPR036259">
    <property type="entry name" value="MFS_trans_sf"/>
</dbReference>
<feature type="region of interest" description="Disordered" evidence="7">
    <location>
        <begin position="189"/>
        <end position="243"/>
    </location>
</feature>
<feature type="transmembrane region" description="Helical" evidence="8">
    <location>
        <begin position="261"/>
        <end position="278"/>
    </location>
</feature>
<evidence type="ECO:0000256" key="2">
    <source>
        <dbReference type="ARBA" id="ARBA00022448"/>
    </source>
</evidence>
<sequence>MRWWSAANLVSNLGTWMQMTVQNVLVLQVTGSAAMTGLSLAVQAGPGLLFGLLGGAAVDALPRKLVAGVSQAALAMVAFTTALLVALGALGVPALLVLAAVTGLIATVDGPACALLGNDLVPARDVPSAIALGSAVHSVGRLAGTALAGVAVVLFGTAAAFVANGLSFLFVAAVIPFLKLLDRSAEGEGDPVPAPVPVTGPRAAATPHQIPKPAPLGPPRPRTPENEPRAAGRPGEPARDGERAVAGPREGLAFFFGRPRLVALALLTALSAVFGRNYSLTLAVLVTGPLAAGAGAFGTVATALAVGGTLGAVVAGMLRKPSVRLVAGMAATGALLQIAAGLSPTLLLLTVLVVPMAIVESVSDTAGTTVLQTDPPAAMRGRVLGVWRSLSTGWGLLGPLAAGGMMELLGARASLVLGGVVIAATAGAAVLLRAGGRSPVALPRPRLRLRPVRVTAPQLSPAA</sequence>
<protein>
    <submittedName>
        <fullName evidence="9">Transmembrane secretion effector</fullName>
    </submittedName>
</protein>
<reference evidence="9 10" key="1">
    <citation type="submission" date="2016-10" db="EMBL/GenBank/DDBJ databases">
        <authorList>
            <person name="de Groot N.N."/>
        </authorList>
    </citation>
    <scope>NUCLEOTIDE SEQUENCE [LARGE SCALE GENOMIC DNA]</scope>
    <source>
        <strain evidence="9 10">CGMCC 4.5739</strain>
    </source>
</reference>
<feature type="transmembrane region" description="Helical" evidence="8">
    <location>
        <begin position="146"/>
        <end position="175"/>
    </location>
</feature>
<feature type="transmembrane region" description="Helical" evidence="8">
    <location>
        <begin position="415"/>
        <end position="436"/>
    </location>
</feature>
<dbReference type="AlphaFoldDB" id="A0A1I1JPK3"/>
<evidence type="ECO:0000313" key="9">
    <source>
        <dbReference type="EMBL" id="SFC47823.1"/>
    </source>
</evidence>
<feature type="compositionally biased region" description="Basic and acidic residues" evidence="7">
    <location>
        <begin position="222"/>
        <end position="243"/>
    </location>
</feature>
<dbReference type="STRING" id="910347.SAMN05421773_103418"/>
<evidence type="ECO:0000256" key="7">
    <source>
        <dbReference type="SAM" id="MobiDB-lite"/>
    </source>
</evidence>
<accession>A0A1I1JPK3</accession>
<dbReference type="Pfam" id="PF05977">
    <property type="entry name" value="MFS_3"/>
    <property type="match status" value="1"/>
</dbReference>
<feature type="transmembrane region" description="Helical" evidence="8">
    <location>
        <begin position="290"/>
        <end position="318"/>
    </location>
</feature>
<keyword evidence="10" id="KW-1185">Reference proteome</keyword>